<accession>A0A936NAN8</accession>
<name>A0A936NAN8_9ACTN</name>
<proteinExistence type="predicted"/>
<comment type="caution">
    <text evidence="2">The sequence shown here is derived from an EMBL/GenBank/DDBJ whole genome shotgun (WGS) entry which is preliminary data.</text>
</comment>
<evidence type="ECO:0000256" key="1">
    <source>
        <dbReference type="SAM" id="MobiDB-lite"/>
    </source>
</evidence>
<dbReference type="Proteomes" id="UP000727993">
    <property type="component" value="Unassembled WGS sequence"/>
</dbReference>
<evidence type="ECO:0000313" key="2">
    <source>
        <dbReference type="EMBL" id="MBK9296748.1"/>
    </source>
</evidence>
<gene>
    <name evidence="2" type="ORF">IPN02_07875</name>
</gene>
<organism evidence="2 3">
    <name type="scientific">Candidatus Neomicrothrix subdominans</name>
    <dbReference type="NCBI Taxonomy" id="2954438"/>
    <lineage>
        <taxon>Bacteria</taxon>
        <taxon>Bacillati</taxon>
        <taxon>Actinomycetota</taxon>
        <taxon>Acidimicrobiia</taxon>
        <taxon>Acidimicrobiales</taxon>
        <taxon>Microthrixaceae</taxon>
        <taxon>Candidatus Neomicrothrix</taxon>
    </lineage>
</organism>
<sequence>MNPLAPHRVRLLLGILLGYVVLVLVVSGADVYVTAQRERPRPTTQADLALPVKLGHPLFPQSDVERPGALCFEVLWEWTPVLQDEPTGWRRVFYDPERYDPEIPAAELPNPSTAGVPLPERLDAPTRPCPLGI</sequence>
<evidence type="ECO:0000313" key="3">
    <source>
        <dbReference type="Proteomes" id="UP000727993"/>
    </source>
</evidence>
<dbReference type="AlphaFoldDB" id="A0A936NAN8"/>
<feature type="region of interest" description="Disordered" evidence="1">
    <location>
        <begin position="104"/>
        <end position="133"/>
    </location>
</feature>
<reference evidence="2 3" key="1">
    <citation type="submission" date="2020-10" db="EMBL/GenBank/DDBJ databases">
        <title>Connecting structure to function with the recovery of over 1000 high-quality activated sludge metagenome-assembled genomes encoding full-length rRNA genes using long-read sequencing.</title>
        <authorList>
            <person name="Singleton C.M."/>
            <person name="Petriglieri F."/>
            <person name="Kristensen J.M."/>
            <person name="Kirkegaard R.H."/>
            <person name="Michaelsen T.Y."/>
            <person name="Andersen M.H."/>
            <person name="Karst S.M."/>
            <person name="Dueholm M.S."/>
            <person name="Nielsen P.H."/>
            <person name="Albertsen M."/>
        </authorList>
    </citation>
    <scope>NUCLEOTIDE SEQUENCE [LARGE SCALE GENOMIC DNA]</scope>
    <source>
        <strain evidence="2">Lyne_18-Q3-R50-59_MAXAC.006</strain>
    </source>
</reference>
<dbReference type="EMBL" id="JADJZA010000005">
    <property type="protein sequence ID" value="MBK9296748.1"/>
    <property type="molecule type" value="Genomic_DNA"/>
</dbReference>
<protein>
    <submittedName>
        <fullName evidence="2">Uncharacterized protein</fullName>
    </submittedName>
</protein>